<evidence type="ECO:0000313" key="2">
    <source>
        <dbReference type="EMBL" id="SPO48358.1"/>
    </source>
</evidence>
<accession>A0A5C3FV96</accession>
<evidence type="ECO:0000256" key="1">
    <source>
        <dbReference type="SAM" id="MobiDB-lite"/>
    </source>
</evidence>
<evidence type="ECO:0000313" key="3">
    <source>
        <dbReference type="Proteomes" id="UP000325008"/>
    </source>
</evidence>
<comment type="caution">
    <text evidence="2">The sequence shown here is derived from an EMBL/GenBank/DDBJ whole genome shotgun (WGS) entry which is preliminary data.</text>
</comment>
<feature type="compositionally biased region" description="Basic and acidic residues" evidence="1">
    <location>
        <begin position="89"/>
        <end position="100"/>
    </location>
</feature>
<dbReference type="EMBL" id="OOIQ01000018">
    <property type="protein sequence ID" value="SPO48358.1"/>
    <property type="molecule type" value="Genomic_DNA"/>
</dbReference>
<keyword evidence="3" id="KW-1185">Reference proteome</keyword>
<reference evidence="2" key="1">
    <citation type="submission" date="2018-03" db="EMBL/GenBank/DDBJ databases">
        <authorList>
            <person name="Guldener U."/>
        </authorList>
    </citation>
    <scope>NUCLEOTIDE SEQUENCE [LARGE SCALE GENOMIC DNA]</scope>
    <source>
        <strain evidence="2">ATCC34888</strain>
    </source>
</reference>
<protein>
    <submittedName>
        <fullName evidence="2">Uncharacterized protein</fullName>
    </submittedName>
</protein>
<name>A0A5C3FV96_PSEA2</name>
<sequence length="117" mass="13154">MQATEKRLDERVGAGRRCWGIRRSKKQERDAMLSVRRETKVGFVGDQGPMMAPATASEVRWASGRGCMGWKDESSSQASCADGWEGEEREERLKRETERSEEADDGDGGRAREEEEG</sequence>
<feature type="compositionally biased region" description="Basic and acidic residues" evidence="1">
    <location>
        <begin position="107"/>
        <end position="117"/>
    </location>
</feature>
<dbReference type="AlphaFoldDB" id="A0A5C3FV96"/>
<dbReference type="Proteomes" id="UP000325008">
    <property type="component" value="Unassembled WGS sequence"/>
</dbReference>
<feature type="region of interest" description="Disordered" evidence="1">
    <location>
        <begin position="69"/>
        <end position="117"/>
    </location>
</feature>
<proteinExistence type="predicted"/>
<gene>
    <name evidence="2" type="ORF">PSANT_06047</name>
</gene>
<organism evidence="2 3">
    <name type="scientific">Pseudozyma antarctica</name>
    <name type="common">Yeast</name>
    <name type="synonym">Candida antarctica</name>
    <dbReference type="NCBI Taxonomy" id="84753"/>
    <lineage>
        <taxon>Eukaryota</taxon>
        <taxon>Fungi</taxon>
        <taxon>Dikarya</taxon>
        <taxon>Basidiomycota</taxon>
        <taxon>Ustilaginomycotina</taxon>
        <taxon>Ustilaginomycetes</taxon>
        <taxon>Ustilaginales</taxon>
        <taxon>Ustilaginaceae</taxon>
        <taxon>Moesziomyces</taxon>
    </lineage>
</organism>